<sequence>MTFGPWIVVDIGPDSKPQMVTRPLTKTEAMRLVGNSVSKRMAMLLAQINAVHALSAPSHHIQAAE</sequence>
<gene>
    <name evidence="1" type="ORF">D3868_26030</name>
</gene>
<name>A0A4D8QTD4_AZOBR</name>
<organism evidence="1 2">
    <name type="scientific">Azospirillum brasilense</name>
    <dbReference type="NCBI Taxonomy" id="192"/>
    <lineage>
        <taxon>Bacteria</taxon>
        <taxon>Pseudomonadati</taxon>
        <taxon>Pseudomonadota</taxon>
        <taxon>Alphaproteobacteria</taxon>
        <taxon>Rhodospirillales</taxon>
        <taxon>Azospirillaceae</taxon>
        <taxon>Azospirillum</taxon>
    </lineage>
</organism>
<evidence type="ECO:0000313" key="2">
    <source>
        <dbReference type="Proteomes" id="UP000298774"/>
    </source>
</evidence>
<accession>A0A4D8QTD4</accession>
<keyword evidence="1" id="KW-0614">Plasmid</keyword>
<evidence type="ECO:0000313" key="1">
    <source>
        <dbReference type="EMBL" id="QCO12514.1"/>
    </source>
</evidence>
<reference evidence="1 2" key="1">
    <citation type="submission" date="2018-09" db="EMBL/GenBank/DDBJ databases">
        <title>Whole genome based analysis of evolution and adaptive divergence in Indian and Brazilian strains of Azospirillum brasilense.</title>
        <authorList>
            <person name="Singh C."/>
            <person name="Tripathi A.K."/>
        </authorList>
    </citation>
    <scope>NUCLEOTIDE SEQUENCE [LARGE SCALE GENOMIC DNA]</scope>
    <source>
        <strain evidence="1 2">MTCC4038</strain>
        <plasmid evidence="1 2">p3</plasmid>
    </source>
</reference>
<dbReference type="Proteomes" id="UP000298774">
    <property type="component" value="Plasmid p3"/>
</dbReference>
<dbReference type="AlphaFoldDB" id="A0A4D8QTD4"/>
<protein>
    <submittedName>
        <fullName evidence="1">Uncharacterized protein</fullName>
    </submittedName>
</protein>
<proteinExistence type="predicted"/>
<geneLocation type="plasmid" evidence="1 2">
    <name>p3</name>
</geneLocation>
<dbReference type="EMBL" id="CP032342">
    <property type="protein sequence ID" value="QCO12514.1"/>
    <property type="molecule type" value="Genomic_DNA"/>
</dbReference>